<keyword evidence="2" id="KW-0812">Transmembrane</keyword>
<evidence type="ECO:0000313" key="4">
    <source>
        <dbReference type="Proteomes" id="UP000700732"/>
    </source>
</evidence>
<feature type="region of interest" description="Disordered" evidence="1">
    <location>
        <begin position="64"/>
        <end position="84"/>
    </location>
</feature>
<gene>
    <name evidence="3" type="ORF">FH603_1094</name>
</gene>
<keyword evidence="2" id="KW-0472">Membrane</keyword>
<keyword evidence="2" id="KW-1133">Transmembrane helix</keyword>
<evidence type="ECO:0000256" key="1">
    <source>
        <dbReference type="SAM" id="MobiDB-lite"/>
    </source>
</evidence>
<organism evidence="3 4">
    <name type="scientific">Spirosoma utsteinense</name>
    <dbReference type="NCBI Taxonomy" id="2585773"/>
    <lineage>
        <taxon>Bacteria</taxon>
        <taxon>Pseudomonadati</taxon>
        <taxon>Bacteroidota</taxon>
        <taxon>Cytophagia</taxon>
        <taxon>Cytophagales</taxon>
        <taxon>Cytophagaceae</taxon>
        <taxon>Spirosoma</taxon>
    </lineage>
</organism>
<sequence>MKLPEILLLAAAAGFLTIWIAEFQRTTFAESYWLLMLCLAFLLAFQFVRNKRLEREKTISPTIKQMVNDRKKATEPSKKPARKK</sequence>
<accession>A0ABR6W1X0</accession>
<feature type="compositionally biased region" description="Basic and acidic residues" evidence="1">
    <location>
        <begin position="67"/>
        <end position="78"/>
    </location>
</feature>
<comment type="caution">
    <text evidence="3">The sequence shown here is derived from an EMBL/GenBank/DDBJ whole genome shotgun (WGS) entry which is preliminary data.</text>
</comment>
<proteinExistence type="predicted"/>
<dbReference type="EMBL" id="VFIA01000005">
    <property type="protein sequence ID" value="MBC3790604.1"/>
    <property type="molecule type" value="Genomic_DNA"/>
</dbReference>
<keyword evidence="4" id="KW-1185">Reference proteome</keyword>
<protein>
    <submittedName>
        <fullName evidence="3">Amino acid permease</fullName>
    </submittedName>
</protein>
<dbReference type="RefSeq" id="WP_186736435.1">
    <property type="nucleotide sequence ID" value="NZ_VFIA01000005.1"/>
</dbReference>
<feature type="transmembrane region" description="Helical" evidence="2">
    <location>
        <begin position="30"/>
        <end position="48"/>
    </location>
</feature>
<evidence type="ECO:0000313" key="3">
    <source>
        <dbReference type="EMBL" id="MBC3790604.1"/>
    </source>
</evidence>
<dbReference type="Proteomes" id="UP000700732">
    <property type="component" value="Unassembled WGS sequence"/>
</dbReference>
<name>A0ABR6W1X0_9BACT</name>
<reference evidence="3 4" key="1">
    <citation type="submission" date="2019-06" db="EMBL/GenBank/DDBJ databases">
        <title>Spirosoma utsteinense sp. nov. isolated from Antarctic ice-free soils.</title>
        <authorList>
            <person name="Tahon G."/>
        </authorList>
    </citation>
    <scope>NUCLEOTIDE SEQUENCE [LARGE SCALE GENOMIC DNA]</scope>
    <source>
        <strain evidence="3 4">LMG 31447</strain>
    </source>
</reference>
<evidence type="ECO:0000256" key="2">
    <source>
        <dbReference type="SAM" id="Phobius"/>
    </source>
</evidence>